<dbReference type="Pfam" id="PF20434">
    <property type="entry name" value="BD-FAE"/>
    <property type="match status" value="1"/>
</dbReference>
<feature type="signal peptide" evidence="2">
    <location>
        <begin position="1"/>
        <end position="19"/>
    </location>
</feature>
<keyword evidence="2" id="KW-0732">Signal</keyword>
<dbReference type="AlphaFoldDB" id="A0A1M6H150"/>
<dbReference type="SUPFAM" id="SSF53474">
    <property type="entry name" value="alpha/beta-Hydrolases"/>
    <property type="match status" value="1"/>
</dbReference>
<evidence type="ECO:0000313" key="5">
    <source>
        <dbReference type="Proteomes" id="UP000184050"/>
    </source>
</evidence>
<keyword evidence="5" id="KW-1185">Reference proteome</keyword>
<feature type="domain" description="BD-FAE-like" evidence="3">
    <location>
        <begin position="48"/>
        <end position="171"/>
    </location>
</feature>
<dbReference type="STRING" id="1168035.SAMN05444280_11244"/>
<dbReference type="InterPro" id="IPR029058">
    <property type="entry name" value="AB_hydrolase_fold"/>
</dbReference>
<dbReference type="EMBL" id="FQZE01000012">
    <property type="protein sequence ID" value="SHJ15930.1"/>
    <property type="molecule type" value="Genomic_DNA"/>
</dbReference>
<gene>
    <name evidence="4" type="ORF">SAMN05444280_11244</name>
</gene>
<keyword evidence="1" id="KW-0378">Hydrolase</keyword>
<dbReference type="PANTHER" id="PTHR48081">
    <property type="entry name" value="AB HYDROLASE SUPERFAMILY PROTEIN C4A8.06C"/>
    <property type="match status" value="1"/>
</dbReference>
<reference evidence="4 5" key="1">
    <citation type="submission" date="2016-11" db="EMBL/GenBank/DDBJ databases">
        <authorList>
            <person name="Jaros S."/>
            <person name="Januszkiewicz K."/>
            <person name="Wedrychowicz H."/>
        </authorList>
    </citation>
    <scope>NUCLEOTIDE SEQUENCE [LARGE SCALE GENOMIC DNA]</scope>
    <source>
        <strain evidence="4 5">DSM 27063</strain>
    </source>
</reference>
<sequence>MKFTSMLMLFWGITFSAFAQGRYLAPITDEIVTETHTYTSKDGQNLDMDIYMPVNDPEIERPVIMYIHGGGFQGGERDHEKNVKFCSRLAKLGYVTASISYRLTRKSKKGGFGCNCPATEKLNTFHAAMEDIQDATYYLIQNRHLFEIDPQKIILAGSSAGAEAALITAYQPPFCYGLESGPVDYAGVIGMAGAIPDTSIIFEDSAVPSLLFHGTDDNLVPYASAPHHYCKPNAPGYIILHGSHTIAKKLAQLEIPHWLHTTCGGGHEMASNPMSDYFDEIVNFCFNFVLSGTAENRHTVVQGIQQKPEYEQFNFCEQ</sequence>
<accession>A0A1M6H150</accession>
<dbReference type="InterPro" id="IPR049492">
    <property type="entry name" value="BD-FAE-like_dom"/>
</dbReference>
<evidence type="ECO:0000256" key="1">
    <source>
        <dbReference type="ARBA" id="ARBA00022801"/>
    </source>
</evidence>
<organism evidence="4 5">
    <name type="scientific">Tangfeifania diversioriginum</name>
    <dbReference type="NCBI Taxonomy" id="1168035"/>
    <lineage>
        <taxon>Bacteria</taxon>
        <taxon>Pseudomonadati</taxon>
        <taxon>Bacteroidota</taxon>
        <taxon>Bacteroidia</taxon>
        <taxon>Marinilabiliales</taxon>
        <taxon>Prolixibacteraceae</taxon>
        <taxon>Tangfeifania</taxon>
    </lineage>
</organism>
<dbReference type="OrthoDB" id="9803990at2"/>
<evidence type="ECO:0000313" key="4">
    <source>
        <dbReference type="EMBL" id="SHJ15930.1"/>
    </source>
</evidence>
<dbReference type="RefSeq" id="WP_139279527.1">
    <property type="nucleotide sequence ID" value="NZ_FQZE01000012.1"/>
</dbReference>
<evidence type="ECO:0000259" key="3">
    <source>
        <dbReference type="Pfam" id="PF20434"/>
    </source>
</evidence>
<protein>
    <submittedName>
        <fullName evidence="4">Carboxylesterase family protein</fullName>
    </submittedName>
</protein>
<dbReference type="Gene3D" id="3.40.50.1820">
    <property type="entry name" value="alpha/beta hydrolase"/>
    <property type="match status" value="1"/>
</dbReference>
<dbReference type="GO" id="GO:0016787">
    <property type="term" value="F:hydrolase activity"/>
    <property type="evidence" value="ECO:0007669"/>
    <property type="project" value="UniProtKB-KW"/>
</dbReference>
<evidence type="ECO:0000256" key="2">
    <source>
        <dbReference type="SAM" id="SignalP"/>
    </source>
</evidence>
<dbReference type="InterPro" id="IPR050300">
    <property type="entry name" value="GDXG_lipolytic_enzyme"/>
</dbReference>
<proteinExistence type="predicted"/>
<dbReference type="Proteomes" id="UP000184050">
    <property type="component" value="Unassembled WGS sequence"/>
</dbReference>
<feature type="chain" id="PRO_5011979901" evidence="2">
    <location>
        <begin position="20"/>
        <end position="318"/>
    </location>
</feature>
<name>A0A1M6H150_9BACT</name>